<keyword evidence="4 6" id="KW-1133">Transmembrane helix</keyword>
<evidence type="ECO:0000313" key="9">
    <source>
        <dbReference type="Proteomes" id="UP000190037"/>
    </source>
</evidence>
<sequence>MSARPSSFLPASSSAAARNPRGGTGLLILAGLLWGTGGLAGSLLASRAGLSPLAVAAYRLLLGGILITAYAAAGGRLGILPRGRAALTRITTSGLLLAIFQAAYFGAVAATSVGMATLTTMVGVTVMVTVGSALLDRRRPSRRALGTLVAAASGLVLLLGSPTAGGHRVAGAALALLAAAGFAVLSLDRREQPAGLDRIASTGLSFLAGAALLLPAGLVSGMTFQVRPDTLGALLFLGLFPTAAAYTGYFAGLHRAGPGAGTIAVLLEPLTATVLAVLLHGEHLDGRRILGGLLVLIAVSIQQMASRNTS</sequence>
<feature type="domain" description="EamA" evidence="7">
    <location>
        <begin position="171"/>
        <end position="300"/>
    </location>
</feature>
<dbReference type="SUPFAM" id="SSF103481">
    <property type="entry name" value="Multidrug resistance efflux transporter EmrE"/>
    <property type="match status" value="2"/>
</dbReference>
<dbReference type="GO" id="GO:0016020">
    <property type="term" value="C:membrane"/>
    <property type="evidence" value="ECO:0007669"/>
    <property type="project" value="UniProtKB-SubCell"/>
</dbReference>
<feature type="transmembrane region" description="Helical" evidence="6">
    <location>
        <begin position="231"/>
        <end position="251"/>
    </location>
</feature>
<evidence type="ECO:0000256" key="4">
    <source>
        <dbReference type="ARBA" id="ARBA00022989"/>
    </source>
</evidence>
<dbReference type="InterPro" id="IPR037185">
    <property type="entry name" value="EmrE-like"/>
</dbReference>
<dbReference type="Proteomes" id="UP000190037">
    <property type="component" value="Unassembled WGS sequence"/>
</dbReference>
<dbReference type="PANTHER" id="PTHR32322:SF2">
    <property type="entry name" value="EAMA DOMAIN-CONTAINING PROTEIN"/>
    <property type="match status" value="1"/>
</dbReference>
<keyword evidence="5 6" id="KW-0472">Membrane</keyword>
<dbReference type="STRING" id="159449.B4N89_39045"/>
<comment type="similarity">
    <text evidence="2">Belongs to the EamA transporter family.</text>
</comment>
<feature type="transmembrane region" description="Helical" evidence="6">
    <location>
        <begin position="287"/>
        <end position="305"/>
    </location>
</feature>
<evidence type="ECO:0000256" key="2">
    <source>
        <dbReference type="ARBA" id="ARBA00007362"/>
    </source>
</evidence>
<feature type="transmembrane region" description="Helical" evidence="6">
    <location>
        <begin position="86"/>
        <end position="107"/>
    </location>
</feature>
<feature type="transmembrane region" description="Helical" evidence="6">
    <location>
        <begin position="144"/>
        <end position="163"/>
    </location>
</feature>
<dbReference type="InterPro" id="IPR000620">
    <property type="entry name" value="EamA_dom"/>
</dbReference>
<dbReference type="PANTHER" id="PTHR32322">
    <property type="entry name" value="INNER MEMBRANE TRANSPORTER"/>
    <property type="match status" value="1"/>
</dbReference>
<evidence type="ECO:0000256" key="1">
    <source>
        <dbReference type="ARBA" id="ARBA00004141"/>
    </source>
</evidence>
<feature type="transmembrane region" description="Helical" evidence="6">
    <location>
        <begin position="199"/>
        <end position="219"/>
    </location>
</feature>
<evidence type="ECO:0000256" key="5">
    <source>
        <dbReference type="ARBA" id="ARBA00023136"/>
    </source>
</evidence>
<dbReference type="AlphaFoldDB" id="A0A1T3NN76"/>
<keyword evidence="3 6" id="KW-0812">Transmembrane</keyword>
<protein>
    <submittedName>
        <fullName evidence="8">EamA family transporter</fullName>
    </submittedName>
</protein>
<gene>
    <name evidence="8" type="ORF">B4N89_39045</name>
</gene>
<feature type="domain" description="EamA" evidence="7">
    <location>
        <begin position="25"/>
        <end position="158"/>
    </location>
</feature>
<comment type="subcellular location">
    <subcellularLocation>
        <location evidence="1">Membrane</location>
        <topology evidence="1">Multi-pass membrane protein</topology>
    </subcellularLocation>
</comment>
<dbReference type="RefSeq" id="WP_078981288.1">
    <property type="nucleotide sequence ID" value="NZ_MWQN01000003.1"/>
</dbReference>
<dbReference type="Pfam" id="PF00892">
    <property type="entry name" value="EamA"/>
    <property type="match status" value="2"/>
</dbReference>
<keyword evidence="9" id="KW-1185">Reference proteome</keyword>
<dbReference type="EMBL" id="MWQN01000003">
    <property type="protein sequence ID" value="OPC78192.1"/>
    <property type="molecule type" value="Genomic_DNA"/>
</dbReference>
<accession>A0A1T3NN76</accession>
<feature type="transmembrane region" description="Helical" evidence="6">
    <location>
        <begin position="56"/>
        <end position="74"/>
    </location>
</feature>
<reference evidence="8 9" key="1">
    <citation type="submission" date="2017-03" db="EMBL/GenBank/DDBJ databases">
        <title>Draft genome sequence of Streptomyces scabrisporus NF3, endophyte isolated from Amphipterygium adstringens.</title>
        <authorList>
            <person name="Vazquez M."/>
            <person name="Ceapa C.D."/>
            <person name="Rodriguez Luna D."/>
            <person name="Sanchez Esquivel S."/>
        </authorList>
    </citation>
    <scope>NUCLEOTIDE SEQUENCE [LARGE SCALE GENOMIC DNA]</scope>
    <source>
        <strain evidence="8 9">NF3</strain>
    </source>
</reference>
<name>A0A1T3NN76_9ACTN</name>
<evidence type="ECO:0000313" key="8">
    <source>
        <dbReference type="EMBL" id="OPC78192.1"/>
    </source>
</evidence>
<feature type="transmembrane region" description="Helical" evidence="6">
    <location>
        <begin position="113"/>
        <end position="135"/>
    </location>
</feature>
<evidence type="ECO:0000256" key="6">
    <source>
        <dbReference type="SAM" id="Phobius"/>
    </source>
</evidence>
<evidence type="ECO:0000256" key="3">
    <source>
        <dbReference type="ARBA" id="ARBA00022692"/>
    </source>
</evidence>
<proteinExistence type="inferred from homology"/>
<dbReference type="InterPro" id="IPR050638">
    <property type="entry name" value="AA-Vitamin_Transporters"/>
</dbReference>
<feature type="transmembrane region" description="Helical" evidence="6">
    <location>
        <begin position="169"/>
        <end position="187"/>
    </location>
</feature>
<organism evidence="8 9">
    <name type="scientific">Embleya scabrispora</name>
    <dbReference type="NCBI Taxonomy" id="159449"/>
    <lineage>
        <taxon>Bacteria</taxon>
        <taxon>Bacillati</taxon>
        <taxon>Actinomycetota</taxon>
        <taxon>Actinomycetes</taxon>
        <taxon>Kitasatosporales</taxon>
        <taxon>Streptomycetaceae</taxon>
        <taxon>Embleya</taxon>
    </lineage>
</organism>
<feature type="transmembrane region" description="Helical" evidence="6">
    <location>
        <begin position="263"/>
        <end position="281"/>
    </location>
</feature>
<dbReference type="OrthoDB" id="5143138at2"/>
<comment type="caution">
    <text evidence="8">The sequence shown here is derived from an EMBL/GenBank/DDBJ whole genome shotgun (WGS) entry which is preliminary data.</text>
</comment>
<evidence type="ECO:0000259" key="7">
    <source>
        <dbReference type="Pfam" id="PF00892"/>
    </source>
</evidence>